<evidence type="ECO:0000313" key="2">
    <source>
        <dbReference type="EMBL" id="TNN61600.1"/>
    </source>
</evidence>
<evidence type="ECO:0000313" key="3">
    <source>
        <dbReference type="Proteomes" id="UP000314294"/>
    </source>
</evidence>
<comment type="caution">
    <text evidence="2">The sequence shown here is derived from an EMBL/GenBank/DDBJ whole genome shotgun (WGS) entry which is preliminary data.</text>
</comment>
<sequence>MHHAPSDGKAKVQVKQTPFALVFGHLVHARFRIQTPGVQLKPSPVPLGLCVARMGSVMPRPSGPRPIPGFQPMLCNIRLPMLESGIGDALSPTTPETRGRRSETYNISSSLR</sequence>
<reference evidence="2 3" key="1">
    <citation type="submission" date="2019-03" db="EMBL/GenBank/DDBJ databases">
        <title>First draft genome of Liparis tanakae, snailfish: a comprehensive survey of snailfish specific genes.</title>
        <authorList>
            <person name="Kim W."/>
            <person name="Song I."/>
            <person name="Jeong J.-H."/>
            <person name="Kim D."/>
            <person name="Kim S."/>
            <person name="Ryu S."/>
            <person name="Song J.Y."/>
            <person name="Lee S.K."/>
        </authorList>
    </citation>
    <scope>NUCLEOTIDE SEQUENCE [LARGE SCALE GENOMIC DNA]</scope>
    <source>
        <tissue evidence="2">Muscle</tissue>
    </source>
</reference>
<dbReference type="EMBL" id="SRLO01000313">
    <property type="protein sequence ID" value="TNN61600.1"/>
    <property type="molecule type" value="Genomic_DNA"/>
</dbReference>
<dbReference type="AlphaFoldDB" id="A0A4Z2H7W2"/>
<feature type="region of interest" description="Disordered" evidence="1">
    <location>
        <begin position="86"/>
        <end position="112"/>
    </location>
</feature>
<accession>A0A4Z2H7W2</accession>
<evidence type="ECO:0000256" key="1">
    <source>
        <dbReference type="SAM" id="MobiDB-lite"/>
    </source>
</evidence>
<name>A0A4Z2H7W2_9TELE</name>
<protein>
    <submittedName>
        <fullName evidence="2">Uncharacterized protein</fullName>
    </submittedName>
</protein>
<organism evidence="2 3">
    <name type="scientific">Liparis tanakae</name>
    <name type="common">Tanaka's snailfish</name>
    <dbReference type="NCBI Taxonomy" id="230148"/>
    <lineage>
        <taxon>Eukaryota</taxon>
        <taxon>Metazoa</taxon>
        <taxon>Chordata</taxon>
        <taxon>Craniata</taxon>
        <taxon>Vertebrata</taxon>
        <taxon>Euteleostomi</taxon>
        <taxon>Actinopterygii</taxon>
        <taxon>Neopterygii</taxon>
        <taxon>Teleostei</taxon>
        <taxon>Neoteleostei</taxon>
        <taxon>Acanthomorphata</taxon>
        <taxon>Eupercaria</taxon>
        <taxon>Perciformes</taxon>
        <taxon>Cottioidei</taxon>
        <taxon>Cottales</taxon>
        <taxon>Liparidae</taxon>
        <taxon>Liparis</taxon>
    </lineage>
</organism>
<dbReference type="Proteomes" id="UP000314294">
    <property type="component" value="Unassembled WGS sequence"/>
</dbReference>
<keyword evidence="3" id="KW-1185">Reference proteome</keyword>
<gene>
    <name evidence="2" type="ORF">EYF80_028212</name>
</gene>
<proteinExistence type="predicted"/>